<reference evidence="1" key="2">
    <citation type="journal article" date="2015" name="Data Brief">
        <title>Shoot transcriptome of the giant reed, Arundo donax.</title>
        <authorList>
            <person name="Barrero R.A."/>
            <person name="Guerrero F.D."/>
            <person name="Moolhuijzen P."/>
            <person name="Goolsby J.A."/>
            <person name="Tidwell J."/>
            <person name="Bellgard S.E."/>
            <person name="Bellgard M.I."/>
        </authorList>
    </citation>
    <scope>NUCLEOTIDE SEQUENCE</scope>
    <source>
        <tissue evidence="1">Shoot tissue taken approximately 20 cm above the soil surface</tissue>
    </source>
</reference>
<protein>
    <submittedName>
        <fullName evidence="1">Uncharacterized protein</fullName>
    </submittedName>
</protein>
<dbReference type="AlphaFoldDB" id="A0A0A9T2M3"/>
<name>A0A0A9T2M3_ARUDO</name>
<organism evidence="1">
    <name type="scientific">Arundo donax</name>
    <name type="common">Giant reed</name>
    <name type="synonym">Donax arundinaceus</name>
    <dbReference type="NCBI Taxonomy" id="35708"/>
    <lineage>
        <taxon>Eukaryota</taxon>
        <taxon>Viridiplantae</taxon>
        <taxon>Streptophyta</taxon>
        <taxon>Embryophyta</taxon>
        <taxon>Tracheophyta</taxon>
        <taxon>Spermatophyta</taxon>
        <taxon>Magnoliopsida</taxon>
        <taxon>Liliopsida</taxon>
        <taxon>Poales</taxon>
        <taxon>Poaceae</taxon>
        <taxon>PACMAD clade</taxon>
        <taxon>Arundinoideae</taxon>
        <taxon>Arundineae</taxon>
        <taxon>Arundo</taxon>
    </lineage>
</organism>
<sequence length="47" mass="5058">MATYTKGNAMTICLRKIISTLSTSLHLVCNGNNHSTESSWDRSAEGG</sequence>
<reference evidence="1" key="1">
    <citation type="submission" date="2014-09" db="EMBL/GenBank/DDBJ databases">
        <authorList>
            <person name="Magalhaes I.L.F."/>
            <person name="Oliveira U."/>
            <person name="Santos F.R."/>
            <person name="Vidigal T.H.D.A."/>
            <person name="Brescovit A.D."/>
            <person name="Santos A.J."/>
        </authorList>
    </citation>
    <scope>NUCLEOTIDE SEQUENCE</scope>
    <source>
        <tissue evidence="1">Shoot tissue taken approximately 20 cm above the soil surface</tissue>
    </source>
</reference>
<proteinExistence type="predicted"/>
<evidence type="ECO:0000313" key="1">
    <source>
        <dbReference type="EMBL" id="JAD28514.1"/>
    </source>
</evidence>
<accession>A0A0A9T2M3</accession>
<dbReference type="EMBL" id="GBRH01269381">
    <property type="protein sequence ID" value="JAD28514.1"/>
    <property type="molecule type" value="Transcribed_RNA"/>
</dbReference>